<keyword evidence="3" id="KW-0812">Transmembrane</keyword>
<keyword evidence="3" id="KW-1133">Transmembrane helix</keyword>
<protein>
    <submittedName>
        <fullName evidence="5">Lytic transglycosylase</fullName>
    </submittedName>
</protein>
<feature type="domain" description="Transglycosylase SLT" evidence="4">
    <location>
        <begin position="76"/>
        <end position="201"/>
    </location>
</feature>
<dbReference type="EMBL" id="CP022110">
    <property type="protein sequence ID" value="ASG20400.1"/>
    <property type="molecule type" value="Genomic_DNA"/>
</dbReference>
<dbReference type="AlphaFoldDB" id="A0A248JPG9"/>
<keyword evidence="3" id="KW-0472">Membrane</keyword>
<evidence type="ECO:0000256" key="2">
    <source>
        <dbReference type="SAM" id="MobiDB-lite"/>
    </source>
</evidence>
<comment type="similarity">
    <text evidence="1">Belongs to the virb1 family.</text>
</comment>
<sequence length="252" mass="26773">MSRREVVDASDDRWRTLMQIARRRSDALLGRESESESAGALRSTTRLFKTAIAGLFFSLGLVAAVPAAHAACLDHILQAEKEAGVPSGLLLAVALVESGQSISSEAYAVNVKGTAHFVSTPTAAAKYLRDPKGNLRQDVTAGCMQLSLSDHKAAFHPVEKIVDPKENVQYAARMLARLRATAGSWAAAVARYNGSSGKTAHAYACKVRSNLVSLNSVNASLIDGNGCSDEESTAVTPRTRRVYQSATTEPVG</sequence>
<evidence type="ECO:0000313" key="5">
    <source>
        <dbReference type="EMBL" id="ASG20400.1"/>
    </source>
</evidence>
<feature type="region of interest" description="Disordered" evidence="2">
    <location>
        <begin position="227"/>
        <end position="252"/>
    </location>
</feature>
<evidence type="ECO:0000256" key="1">
    <source>
        <dbReference type="ARBA" id="ARBA00009387"/>
    </source>
</evidence>
<dbReference type="Proteomes" id="UP000197153">
    <property type="component" value="Chromosome 1"/>
</dbReference>
<dbReference type="Pfam" id="PF01464">
    <property type="entry name" value="SLT"/>
    <property type="match status" value="1"/>
</dbReference>
<accession>A0A248JPG9</accession>
<name>A0A248JPG9_9PROT</name>
<dbReference type="Gene3D" id="1.10.530.10">
    <property type="match status" value="1"/>
</dbReference>
<dbReference type="KEGG" id="nao:Y958_05915"/>
<feature type="transmembrane region" description="Helical" evidence="3">
    <location>
        <begin position="51"/>
        <end position="71"/>
    </location>
</feature>
<feature type="compositionally biased region" description="Polar residues" evidence="2">
    <location>
        <begin position="242"/>
        <end position="252"/>
    </location>
</feature>
<keyword evidence="6" id="KW-1185">Reference proteome</keyword>
<evidence type="ECO:0000256" key="3">
    <source>
        <dbReference type="SAM" id="Phobius"/>
    </source>
</evidence>
<evidence type="ECO:0000259" key="4">
    <source>
        <dbReference type="Pfam" id="PF01464"/>
    </source>
</evidence>
<dbReference type="InterPro" id="IPR023346">
    <property type="entry name" value="Lysozyme-like_dom_sf"/>
</dbReference>
<proteinExistence type="inferred from homology"/>
<reference evidence="5 6" key="1">
    <citation type="submission" date="2017-06" db="EMBL/GenBank/DDBJ databases">
        <title>Complete genome sequence of Nitrospirillum amazonense strain CBAmC, an endophytic nitrogen-fixing and plant growth-promoting bacterium, isolated from sugarcane.</title>
        <authorList>
            <person name="Schwab S."/>
            <person name="dos Santos Teixeira K.R."/>
            <person name="Simoes Araujo J.L."/>
            <person name="Soares Vidal M."/>
            <person name="Borges de Freitas H.R."/>
            <person name="Rivello Crivelaro A.L."/>
            <person name="Bueno de Camargo Nunes A."/>
            <person name="dos Santos C.M."/>
            <person name="Palmeira da Silva Rosa D."/>
            <person name="da Silva Padilha D."/>
            <person name="da Silva E."/>
            <person name="Araujo Terra L."/>
            <person name="Soares Mendes V."/>
            <person name="Farinelli L."/>
            <person name="Magalhaes Cruz L."/>
            <person name="Baldani J.I."/>
        </authorList>
    </citation>
    <scope>NUCLEOTIDE SEQUENCE [LARGE SCALE GENOMIC DNA]</scope>
    <source>
        <strain evidence="5 6">CBAmC</strain>
    </source>
</reference>
<evidence type="ECO:0000313" key="6">
    <source>
        <dbReference type="Proteomes" id="UP000197153"/>
    </source>
</evidence>
<gene>
    <name evidence="5" type="ORF">Y958_05915</name>
</gene>
<dbReference type="SUPFAM" id="SSF53955">
    <property type="entry name" value="Lysozyme-like"/>
    <property type="match status" value="1"/>
</dbReference>
<dbReference type="InterPro" id="IPR008258">
    <property type="entry name" value="Transglycosylase_SLT_dom_1"/>
</dbReference>
<organism evidence="5 6">
    <name type="scientific">Nitrospirillum viridazoti CBAmc</name>
    <dbReference type="NCBI Taxonomy" id="1441467"/>
    <lineage>
        <taxon>Bacteria</taxon>
        <taxon>Pseudomonadati</taxon>
        <taxon>Pseudomonadota</taxon>
        <taxon>Alphaproteobacteria</taxon>
        <taxon>Rhodospirillales</taxon>
        <taxon>Azospirillaceae</taxon>
        <taxon>Nitrospirillum</taxon>
        <taxon>Nitrospirillum viridazoti</taxon>
    </lineage>
</organism>